<comment type="subcellular location">
    <subcellularLocation>
        <location evidence="1">Cell membrane</location>
        <topology evidence="1">Single-pass membrane protein</topology>
    </subcellularLocation>
</comment>
<evidence type="ECO:0000313" key="9">
    <source>
        <dbReference type="EMBL" id="MBI6872537.1"/>
    </source>
</evidence>
<dbReference type="Proteomes" id="UP000622687">
    <property type="component" value="Unassembled WGS sequence"/>
</dbReference>
<keyword evidence="5 7" id="KW-0472">Membrane</keyword>
<feature type="compositionally biased region" description="Basic and acidic residues" evidence="6">
    <location>
        <begin position="286"/>
        <end position="302"/>
    </location>
</feature>
<feature type="region of interest" description="Disordered" evidence="6">
    <location>
        <begin position="182"/>
        <end position="302"/>
    </location>
</feature>
<keyword evidence="4 7" id="KW-1133">Transmembrane helix</keyword>
<keyword evidence="10" id="KW-1185">Reference proteome</keyword>
<dbReference type="GO" id="GO:0005886">
    <property type="term" value="C:plasma membrane"/>
    <property type="evidence" value="ECO:0007669"/>
    <property type="project" value="UniProtKB-SubCell"/>
</dbReference>
<reference evidence="9" key="1">
    <citation type="submission" date="2020-12" db="EMBL/GenBank/DDBJ databases">
        <title>Clostridium thailandense sp. nov., a novel acetogenic bacterium isolated from peat land soil in Thailand.</title>
        <authorList>
            <person name="Chaikitkaew S."/>
            <person name="Birkeland N.K."/>
        </authorList>
    </citation>
    <scope>NUCLEOTIDE SEQUENCE</scope>
    <source>
        <strain evidence="9">DSM 17425</strain>
    </source>
</reference>
<name>A0A934HXT9_9CLOT</name>
<feature type="transmembrane region" description="Helical" evidence="7">
    <location>
        <begin position="60"/>
        <end position="81"/>
    </location>
</feature>
<comment type="caution">
    <text evidence="9">The sequence shown here is derived from an EMBL/GenBank/DDBJ whole genome shotgun (WGS) entry which is preliminary data.</text>
</comment>
<evidence type="ECO:0000256" key="6">
    <source>
        <dbReference type="SAM" id="MobiDB-lite"/>
    </source>
</evidence>
<evidence type="ECO:0000313" key="10">
    <source>
        <dbReference type="Proteomes" id="UP000622687"/>
    </source>
</evidence>
<organism evidence="9 10">
    <name type="scientific">Clostridium aciditolerans</name>
    <dbReference type="NCBI Taxonomy" id="339861"/>
    <lineage>
        <taxon>Bacteria</taxon>
        <taxon>Bacillati</taxon>
        <taxon>Bacillota</taxon>
        <taxon>Clostridia</taxon>
        <taxon>Eubacteriales</taxon>
        <taxon>Clostridiaceae</taxon>
        <taxon>Clostridium</taxon>
    </lineage>
</organism>
<feature type="compositionally biased region" description="Low complexity" evidence="6">
    <location>
        <begin position="193"/>
        <end position="255"/>
    </location>
</feature>
<evidence type="ECO:0000256" key="2">
    <source>
        <dbReference type="ARBA" id="ARBA00022475"/>
    </source>
</evidence>
<evidence type="ECO:0000256" key="7">
    <source>
        <dbReference type="SAM" id="Phobius"/>
    </source>
</evidence>
<proteinExistence type="predicted"/>
<dbReference type="InterPro" id="IPR024449">
    <property type="entry name" value="Anti-sigma_RsgI_N"/>
</dbReference>
<dbReference type="AlphaFoldDB" id="A0A934HXT9"/>
<gene>
    <name evidence="9" type="ORF">I6U51_07405</name>
</gene>
<feature type="domain" description="RsgI N-terminal anti-sigma" evidence="8">
    <location>
        <begin position="4"/>
        <end position="54"/>
    </location>
</feature>
<sequence>MNIKNGLVMEIKENAAYIMTPDGEFLKIKIDKSKALPVVGGEYNGKVYSTPFIYIKKFKYITAACLIFFVLSLGGEAYAYYTPVSTVTISINPSIEFKLNRWNRVLSSQALNSDGEKILKEIKTKNTQIDDALVMVVNQAKEDKYINDNYINADKTIAVNITGKEIDLPSLEKKLSENNLNAKIDNNGTTVFNKTNKSTNNISPKNNNSNINKSNSDKNNSSTDKNNSNSNKNYKASDNANDIKNKNNNGLGNNKKYTDDSDFEKSNKKLDKYNKHGYDNEDNEDKNDKHDNHDKGNKNKEK</sequence>
<accession>A0A934HXT9</accession>
<keyword evidence="2" id="KW-1003">Cell membrane</keyword>
<keyword evidence="3 7" id="KW-0812">Transmembrane</keyword>
<evidence type="ECO:0000259" key="8">
    <source>
        <dbReference type="PROSITE" id="PS51849"/>
    </source>
</evidence>
<dbReference type="PROSITE" id="PS51849">
    <property type="entry name" value="RSGI_N"/>
    <property type="match status" value="1"/>
</dbReference>
<evidence type="ECO:0000256" key="3">
    <source>
        <dbReference type="ARBA" id="ARBA00022692"/>
    </source>
</evidence>
<evidence type="ECO:0000256" key="1">
    <source>
        <dbReference type="ARBA" id="ARBA00004162"/>
    </source>
</evidence>
<feature type="compositionally biased region" description="Basic and acidic residues" evidence="6">
    <location>
        <begin position="256"/>
        <end position="279"/>
    </location>
</feature>
<evidence type="ECO:0000256" key="5">
    <source>
        <dbReference type="ARBA" id="ARBA00023136"/>
    </source>
</evidence>
<dbReference type="Pfam" id="PF12791">
    <property type="entry name" value="RsgI_N"/>
    <property type="match status" value="1"/>
</dbReference>
<dbReference type="InterPro" id="IPR055431">
    <property type="entry name" value="RsgI_M"/>
</dbReference>
<evidence type="ECO:0000256" key="4">
    <source>
        <dbReference type="ARBA" id="ARBA00022989"/>
    </source>
</evidence>
<dbReference type="Pfam" id="PF23750">
    <property type="entry name" value="RsgI_M"/>
    <property type="match status" value="1"/>
</dbReference>
<dbReference type="RefSeq" id="WP_425489754.1">
    <property type="nucleotide sequence ID" value="NZ_JAEEGB010000007.1"/>
</dbReference>
<dbReference type="EMBL" id="JAEEGB010000007">
    <property type="protein sequence ID" value="MBI6872537.1"/>
    <property type="molecule type" value="Genomic_DNA"/>
</dbReference>
<feature type="compositionally biased region" description="Polar residues" evidence="6">
    <location>
        <begin position="182"/>
        <end position="192"/>
    </location>
</feature>
<protein>
    <submittedName>
        <fullName evidence="9">Anti-sigma factor domain-containing protein</fullName>
    </submittedName>
</protein>